<evidence type="ECO:0000313" key="7">
    <source>
        <dbReference type="Proteomes" id="UP001201980"/>
    </source>
</evidence>
<dbReference type="InterPro" id="IPR001452">
    <property type="entry name" value="SH3_domain"/>
</dbReference>
<keyword evidence="7" id="KW-1185">Reference proteome</keyword>
<dbReference type="SMART" id="SM00326">
    <property type="entry name" value="SH3"/>
    <property type="match status" value="1"/>
</dbReference>
<feature type="compositionally biased region" description="Low complexity" evidence="3">
    <location>
        <begin position="108"/>
        <end position="121"/>
    </location>
</feature>
<keyword evidence="4" id="KW-0812">Transmembrane</keyword>
<protein>
    <submittedName>
        <fullName evidence="6">Variant sh3</fullName>
    </submittedName>
</protein>
<dbReference type="EMBL" id="JAKWBI020000015">
    <property type="protein sequence ID" value="KAJ2906341.1"/>
    <property type="molecule type" value="Genomic_DNA"/>
</dbReference>
<accession>A0AAD5S598</accession>
<feature type="region of interest" description="Disordered" evidence="3">
    <location>
        <begin position="257"/>
        <end position="359"/>
    </location>
</feature>
<feature type="domain" description="SH3" evidence="5">
    <location>
        <begin position="446"/>
        <end position="507"/>
    </location>
</feature>
<feature type="compositionally biased region" description="Low complexity" evidence="3">
    <location>
        <begin position="73"/>
        <end position="90"/>
    </location>
</feature>
<organism evidence="6 7">
    <name type="scientific">Zalerion maritima</name>
    <dbReference type="NCBI Taxonomy" id="339359"/>
    <lineage>
        <taxon>Eukaryota</taxon>
        <taxon>Fungi</taxon>
        <taxon>Dikarya</taxon>
        <taxon>Ascomycota</taxon>
        <taxon>Pezizomycotina</taxon>
        <taxon>Sordariomycetes</taxon>
        <taxon>Lulworthiomycetidae</taxon>
        <taxon>Lulworthiales</taxon>
        <taxon>Lulworthiaceae</taxon>
        <taxon>Zalerion</taxon>
    </lineage>
</organism>
<evidence type="ECO:0000256" key="1">
    <source>
        <dbReference type="ARBA" id="ARBA00022443"/>
    </source>
</evidence>
<reference evidence="6" key="1">
    <citation type="submission" date="2022-07" db="EMBL/GenBank/DDBJ databases">
        <title>Draft genome sequence of Zalerion maritima ATCC 34329, a (micro)plastics degrading marine fungus.</title>
        <authorList>
            <person name="Paco A."/>
            <person name="Goncalves M.F.M."/>
            <person name="Rocha-Santos T.A.P."/>
            <person name="Alves A."/>
        </authorList>
    </citation>
    <scope>NUCLEOTIDE SEQUENCE</scope>
    <source>
        <strain evidence="6">ATCC 34329</strain>
    </source>
</reference>
<evidence type="ECO:0000256" key="2">
    <source>
        <dbReference type="PROSITE-ProRule" id="PRU00192"/>
    </source>
</evidence>
<dbReference type="PROSITE" id="PS50002">
    <property type="entry name" value="SH3"/>
    <property type="match status" value="1"/>
</dbReference>
<feature type="compositionally biased region" description="Low complexity" evidence="3">
    <location>
        <begin position="328"/>
        <end position="359"/>
    </location>
</feature>
<evidence type="ECO:0000313" key="6">
    <source>
        <dbReference type="EMBL" id="KAJ2906341.1"/>
    </source>
</evidence>
<feature type="region of interest" description="Disordered" evidence="3">
    <location>
        <begin position="188"/>
        <end position="209"/>
    </location>
</feature>
<evidence type="ECO:0000256" key="3">
    <source>
        <dbReference type="SAM" id="MobiDB-lite"/>
    </source>
</evidence>
<feature type="transmembrane region" description="Helical" evidence="4">
    <location>
        <begin position="162"/>
        <end position="183"/>
    </location>
</feature>
<dbReference type="Pfam" id="PF14604">
    <property type="entry name" value="SH3_9"/>
    <property type="match status" value="1"/>
</dbReference>
<feature type="compositionally biased region" description="Low complexity" evidence="3">
    <location>
        <begin position="608"/>
        <end position="622"/>
    </location>
</feature>
<keyword evidence="1 2" id="KW-0728">SH3 domain</keyword>
<evidence type="ECO:0000259" key="5">
    <source>
        <dbReference type="PROSITE" id="PS50002"/>
    </source>
</evidence>
<feature type="region of interest" description="Disordered" evidence="3">
    <location>
        <begin position="50"/>
        <end position="159"/>
    </location>
</feature>
<keyword evidence="4" id="KW-1133">Transmembrane helix</keyword>
<feature type="compositionally biased region" description="Polar residues" evidence="3">
    <location>
        <begin position="591"/>
        <end position="605"/>
    </location>
</feature>
<sequence>MHSHNDAHHHRRNIVDNANAFVNEHKPLKKRGTIYRTVYKTLDPTFSGSVAGYTTIGKDDDDETTTSKKKTTSKSSTKTSSKKTTATTTSNDGEDSTSTSLQASITEASSSSLPTTLATKTTSDETLLRQATSTSGTSLATSSSSSSTESSSDSGSSGAAKAGIAIGVLGAILIVALGVFFIVKKRRNREQDQGQALDDDEKINGPFVDRPASVQTTRTAPVAPRLSLRPVTQFLPNLEKRSSKGAAAVLGFGAARSAQTNQPAPLSPIRSPGQSAWERPMTSDSSHVENPFGNHAERAQTPVSEMHSTAVNASTSTIQTQFPPPIESGANANGNGAQPAPASPPLTASTPTAPGSPDSAVVGVAGTSAVMVANGAAVASNLARKASMRKNGGPKPLDLTVAPGLNMATIPASPANTEFSINSTAPGQSPAQSQGAAAIAAAGGPNNSTVHRVQLDFAPTMEDEMELKAGQLVRLLHEYDDGWALCIRLDRSQQGVVPRTCLSARPVKPRPQQPRNGPPINPSGPGARGPGPQGRPGPNGPPGARGPPRPMPPAGHPRPMSPAGQQRPMSPAGRPGSRPQSPAGRPMRPQSPASGRPQSPASHPQSPGPRSRSPSGAARRNSPPGPSPMNPNTNAPPQQKAIERKPVPGQAL</sequence>
<feature type="compositionally biased region" description="Polar residues" evidence="3">
    <location>
        <begin position="301"/>
        <end position="321"/>
    </location>
</feature>
<feature type="compositionally biased region" description="Pro residues" evidence="3">
    <location>
        <begin position="509"/>
        <end position="522"/>
    </location>
</feature>
<dbReference type="AlphaFoldDB" id="A0AAD5S598"/>
<gene>
    <name evidence="6" type="ORF">MKZ38_002057</name>
</gene>
<feature type="compositionally biased region" description="Pro residues" evidence="3">
    <location>
        <begin position="533"/>
        <end position="560"/>
    </location>
</feature>
<dbReference type="SUPFAM" id="SSF50044">
    <property type="entry name" value="SH3-domain"/>
    <property type="match status" value="1"/>
</dbReference>
<name>A0AAD5S598_9PEZI</name>
<keyword evidence="4" id="KW-0472">Membrane</keyword>
<evidence type="ECO:0000256" key="4">
    <source>
        <dbReference type="SAM" id="Phobius"/>
    </source>
</evidence>
<feature type="compositionally biased region" description="Low complexity" evidence="3">
    <location>
        <begin position="131"/>
        <end position="159"/>
    </location>
</feature>
<dbReference type="CDD" id="cd12087">
    <property type="entry name" value="TM_EGFR-like"/>
    <property type="match status" value="1"/>
</dbReference>
<feature type="region of interest" description="Disordered" evidence="3">
    <location>
        <begin position="500"/>
        <end position="652"/>
    </location>
</feature>
<dbReference type="Gene3D" id="2.30.30.40">
    <property type="entry name" value="SH3 Domains"/>
    <property type="match status" value="1"/>
</dbReference>
<dbReference type="Proteomes" id="UP001201980">
    <property type="component" value="Unassembled WGS sequence"/>
</dbReference>
<dbReference type="InterPro" id="IPR036028">
    <property type="entry name" value="SH3-like_dom_sf"/>
</dbReference>
<comment type="caution">
    <text evidence="6">The sequence shown here is derived from an EMBL/GenBank/DDBJ whole genome shotgun (WGS) entry which is preliminary data.</text>
</comment>
<feature type="compositionally biased region" description="Polar residues" evidence="3">
    <location>
        <begin position="96"/>
        <end position="107"/>
    </location>
</feature>
<proteinExistence type="predicted"/>